<keyword evidence="1" id="KW-1133">Transmembrane helix</keyword>
<organism evidence="2 3">
    <name type="scientific">Rhodococcus xishaensis</name>
    <dbReference type="NCBI Taxonomy" id="2487364"/>
    <lineage>
        <taxon>Bacteria</taxon>
        <taxon>Bacillati</taxon>
        <taxon>Actinomycetota</taxon>
        <taxon>Actinomycetes</taxon>
        <taxon>Mycobacteriales</taxon>
        <taxon>Nocardiaceae</taxon>
        <taxon>Rhodococcus</taxon>
    </lineage>
</organism>
<name>A0A3S3B6K2_9NOCA</name>
<feature type="transmembrane region" description="Helical" evidence="1">
    <location>
        <begin position="6"/>
        <end position="24"/>
    </location>
</feature>
<dbReference type="Proteomes" id="UP000283479">
    <property type="component" value="Unassembled WGS sequence"/>
</dbReference>
<dbReference type="OrthoDB" id="370375at2"/>
<sequence length="120" mass="13544">MLADATVIVHLAFLGYVVVGGFLAWRWRRTIWLHVIAVTWGFSTVLFGFDCPLTHLENWARDRGGEALLPSSGFIDHYLTGVVYPENAVDLVRTLVAVAVLVSWAGFVRPWLRRRRHAAV</sequence>
<evidence type="ECO:0000313" key="2">
    <source>
        <dbReference type="EMBL" id="RVW04345.1"/>
    </source>
</evidence>
<proteinExistence type="predicted"/>
<keyword evidence="1" id="KW-0812">Transmembrane</keyword>
<keyword evidence="3" id="KW-1185">Reference proteome</keyword>
<protein>
    <submittedName>
        <fullName evidence="2">DUF2784 domain-containing protein</fullName>
    </submittedName>
</protein>
<reference evidence="2 3" key="1">
    <citation type="submission" date="2018-11" db="EMBL/GenBank/DDBJ databases">
        <title>Rhodococcus spongicola sp. nov. and Rhodococcus xishaensis sp. nov. from marine sponges.</title>
        <authorList>
            <person name="Li L."/>
            <person name="Lin H.W."/>
        </authorList>
    </citation>
    <scope>NUCLEOTIDE SEQUENCE [LARGE SCALE GENOMIC DNA]</scope>
    <source>
        <strain evidence="2 3">LHW51113</strain>
    </source>
</reference>
<gene>
    <name evidence="2" type="ORF">EGT50_06635</name>
</gene>
<dbReference type="InterPro" id="IPR021218">
    <property type="entry name" value="DUF2784"/>
</dbReference>
<comment type="caution">
    <text evidence="2">The sequence shown here is derived from an EMBL/GenBank/DDBJ whole genome shotgun (WGS) entry which is preliminary data.</text>
</comment>
<keyword evidence="1" id="KW-0472">Membrane</keyword>
<dbReference type="AlphaFoldDB" id="A0A3S3B6K2"/>
<dbReference type="Pfam" id="PF10861">
    <property type="entry name" value="DUF2784"/>
    <property type="match status" value="1"/>
</dbReference>
<dbReference type="EMBL" id="RKLO01000002">
    <property type="protein sequence ID" value="RVW04345.1"/>
    <property type="molecule type" value="Genomic_DNA"/>
</dbReference>
<evidence type="ECO:0000313" key="3">
    <source>
        <dbReference type="Proteomes" id="UP000283479"/>
    </source>
</evidence>
<feature type="transmembrane region" description="Helical" evidence="1">
    <location>
        <begin position="31"/>
        <end position="49"/>
    </location>
</feature>
<evidence type="ECO:0000256" key="1">
    <source>
        <dbReference type="SAM" id="Phobius"/>
    </source>
</evidence>
<feature type="transmembrane region" description="Helical" evidence="1">
    <location>
        <begin position="91"/>
        <end position="112"/>
    </location>
</feature>
<accession>A0A3S3B6K2</accession>